<name>A0A168LYC7_9CLOT</name>
<proteinExistence type="predicted"/>
<evidence type="ECO:0000313" key="2">
    <source>
        <dbReference type="Proteomes" id="UP000077407"/>
    </source>
</evidence>
<dbReference type="AlphaFoldDB" id="A0A168LYC7"/>
<organism evidence="1 2">
    <name type="scientific">Clostridium ljungdahlii</name>
    <dbReference type="NCBI Taxonomy" id="1538"/>
    <lineage>
        <taxon>Bacteria</taxon>
        <taxon>Bacillati</taxon>
        <taxon>Bacillota</taxon>
        <taxon>Clostridia</taxon>
        <taxon>Eubacteriales</taxon>
        <taxon>Clostridiaceae</taxon>
        <taxon>Clostridium</taxon>
    </lineage>
</organism>
<dbReference type="EMBL" id="LITT01000046">
    <property type="protein sequence ID" value="OAA83864.1"/>
    <property type="molecule type" value="Genomic_DNA"/>
</dbReference>
<protein>
    <submittedName>
        <fullName evidence="1">Uncharacterized protein</fullName>
    </submittedName>
</protein>
<dbReference type="OrthoDB" id="5405220at2"/>
<dbReference type="RefSeq" id="WP_063556329.1">
    <property type="nucleotide sequence ID" value="NZ_LITT01000046.1"/>
</dbReference>
<dbReference type="PATRIC" id="fig|1538.10.peg.3013"/>
<evidence type="ECO:0000313" key="1">
    <source>
        <dbReference type="EMBL" id="OAA83864.1"/>
    </source>
</evidence>
<dbReference type="Proteomes" id="UP000077407">
    <property type="component" value="Unassembled WGS sequence"/>
</dbReference>
<accession>A0A168LYC7</accession>
<gene>
    <name evidence="1" type="ORF">WY13_02993</name>
</gene>
<reference evidence="1 2" key="1">
    <citation type="journal article" date="2015" name="Biotechnol. Bioeng.">
        <title>Genome sequence and phenotypic characterization of Caulobacter segnis.</title>
        <authorList>
            <person name="Patel S."/>
            <person name="Fletcher B."/>
            <person name="Scott D.C."/>
            <person name="Ely B."/>
        </authorList>
    </citation>
    <scope>NUCLEOTIDE SEQUENCE [LARGE SCALE GENOMIC DNA]</scope>
    <source>
        <strain evidence="1 2">ERI-2</strain>
    </source>
</reference>
<sequence>MFNKNVTKKGEDENIITAESGANPRDCQIDTSKNRGMDMACCRRMLFECGFTNICRGDESKIPLDYEYLVKTRSLD</sequence>
<comment type="caution">
    <text evidence="1">The sequence shown here is derived from an EMBL/GenBank/DDBJ whole genome shotgun (WGS) entry which is preliminary data.</text>
</comment>